<accession>A0A0B7A809</accession>
<dbReference type="EMBL" id="HACG01029932">
    <property type="protein sequence ID" value="CEK76797.1"/>
    <property type="molecule type" value="Transcribed_RNA"/>
</dbReference>
<dbReference type="AlphaFoldDB" id="A0A0B7A809"/>
<proteinExistence type="predicted"/>
<sequence length="71" mass="8472">QWYYSFLPMRVSALHERSTVSIWNTNEIVDRLKKEAATGEQLDVPVMYHQKKRLELVANLQFRTRHNPLCN</sequence>
<gene>
    <name evidence="1" type="primary">ORF101571</name>
</gene>
<reference evidence="1" key="1">
    <citation type="submission" date="2014-12" db="EMBL/GenBank/DDBJ databases">
        <title>Insight into the proteome of Arion vulgaris.</title>
        <authorList>
            <person name="Aradska J."/>
            <person name="Bulat T."/>
            <person name="Smidak R."/>
            <person name="Sarate P."/>
            <person name="Gangsoo J."/>
            <person name="Sialana F."/>
            <person name="Bilban M."/>
            <person name="Lubec G."/>
        </authorList>
    </citation>
    <scope>NUCLEOTIDE SEQUENCE</scope>
    <source>
        <tissue evidence="1">Skin</tissue>
    </source>
</reference>
<organism evidence="1">
    <name type="scientific">Arion vulgaris</name>
    <dbReference type="NCBI Taxonomy" id="1028688"/>
    <lineage>
        <taxon>Eukaryota</taxon>
        <taxon>Metazoa</taxon>
        <taxon>Spiralia</taxon>
        <taxon>Lophotrochozoa</taxon>
        <taxon>Mollusca</taxon>
        <taxon>Gastropoda</taxon>
        <taxon>Heterobranchia</taxon>
        <taxon>Euthyneura</taxon>
        <taxon>Panpulmonata</taxon>
        <taxon>Eupulmonata</taxon>
        <taxon>Stylommatophora</taxon>
        <taxon>Helicina</taxon>
        <taxon>Arionoidea</taxon>
        <taxon>Arionidae</taxon>
        <taxon>Arion</taxon>
    </lineage>
</organism>
<name>A0A0B7A809_9EUPU</name>
<evidence type="ECO:0000313" key="1">
    <source>
        <dbReference type="EMBL" id="CEK76797.1"/>
    </source>
</evidence>
<feature type="non-terminal residue" evidence="1">
    <location>
        <position position="1"/>
    </location>
</feature>
<protein>
    <submittedName>
        <fullName evidence="1">Uncharacterized protein</fullName>
    </submittedName>
</protein>